<dbReference type="SUPFAM" id="SSF47113">
    <property type="entry name" value="Histone-fold"/>
    <property type="match status" value="1"/>
</dbReference>
<evidence type="ECO:0000256" key="2">
    <source>
        <dbReference type="ARBA" id="ARBA00004286"/>
    </source>
</evidence>
<feature type="compositionally biased region" description="Basic and acidic residues" evidence="6">
    <location>
        <begin position="629"/>
        <end position="641"/>
    </location>
</feature>
<keyword evidence="5" id="KW-0539">Nucleus</keyword>
<feature type="region of interest" description="Disordered" evidence="6">
    <location>
        <begin position="628"/>
        <end position="650"/>
    </location>
</feature>
<feature type="region of interest" description="Disordered" evidence="6">
    <location>
        <begin position="430"/>
        <end position="496"/>
    </location>
</feature>
<gene>
    <name evidence="8" type="ORF">BGZ97_012413</name>
</gene>
<dbReference type="OrthoDB" id="10071681at2759"/>
<reference evidence="8" key="1">
    <citation type="journal article" date="2020" name="Fungal Divers.">
        <title>Resolving the Mortierellaceae phylogeny through synthesis of multi-gene phylogenetics and phylogenomics.</title>
        <authorList>
            <person name="Vandepol N."/>
            <person name="Liber J."/>
            <person name="Desiro A."/>
            <person name="Na H."/>
            <person name="Kennedy M."/>
            <person name="Barry K."/>
            <person name="Grigoriev I.V."/>
            <person name="Miller A.N."/>
            <person name="O'Donnell K."/>
            <person name="Stajich J.E."/>
            <person name="Bonito G."/>
        </authorList>
    </citation>
    <scope>NUCLEOTIDE SEQUENCE</scope>
    <source>
        <strain evidence="8">NVP60</strain>
    </source>
</reference>
<keyword evidence="9" id="KW-1185">Reference proteome</keyword>
<dbReference type="GO" id="GO:0007059">
    <property type="term" value="P:chromosome segregation"/>
    <property type="evidence" value="ECO:0007669"/>
    <property type="project" value="TreeGrafter"/>
</dbReference>
<feature type="domain" description="CENP-T/Histone H4 histone fold" evidence="7">
    <location>
        <begin position="747"/>
        <end position="842"/>
    </location>
</feature>
<dbReference type="AlphaFoldDB" id="A0A9P6R674"/>
<accession>A0A9P6R674</accession>
<dbReference type="EMBL" id="JAAAIN010000808">
    <property type="protein sequence ID" value="KAG0310676.1"/>
    <property type="molecule type" value="Genomic_DNA"/>
</dbReference>
<dbReference type="InterPro" id="IPR028255">
    <property type="entry name" value="CENP-T"/>
</dbReference>
<evidence type="ECO:0000256" key="5">
    <source>
        <dbReference type="ARBA" id="ARBA00023242"/>
    </source>
</evidence>
<name>A0A9P6R674_9FUNG</name>
<proteinExistence type="inferred from homology"/>
<evidence type="ECO:0000256" key="6">
    <source>
        <dbReference type="SAM" id="MobiDB-lite"/>
    </source>
</evidence>
<feature type="compositionally biased region" description="Polar residues" evidence="6">
    <location>
        <begin position="44"/>
        <end position="57"/>
    </location>
</feature>
<dbReference type="InterPro" id="IPR009072">
    <property type="entry name" value="Histone-fold"/>
</dbReference>
<comment type="subcellular location">
    <subcellularLocation>
        <location evidence="2">Chromosome</location>
    </subcellularLocation>
    <subcellularLocation>
        <location evidence="1">Nucleus</location>
    </subcellularLocation>
</comment>
<feature type="compositionally biased region" description="Basic and acidic residues" evidence="6">
    <location>
        <begin position="479"/>
        <end position="493"/>
    </location>
</feature>
<dbReference type="Gene3D" id="1.10.20.10">
    <property type="entry name" value="Histone, subunit A"/>
    <property type="match status" value="1"/>
</dbReference>
<evidence type="ECO:0000259" key="7">
    <source>
        <dbReference type="Pfam" id="PF15511"/>
    </source>
</evidence>
<feature type="region of interest" description="Disordered" evidence="6">
    <location>
        <begin position="233"/>
        <end position="258"/>
    </location>
</feature>
<organism evidence="8 9">
    <name type="scientific">Linnemannia gamsii</name>
    <dbReference type="NCBI Taxonomy" id="64522"/>
    <lineage>
        <taxon>Eukaryota</taxon>
        <taxon>Fungi</taxon>
        <taxon>Fungi incertae sedis</taxon>
        <taxon>Mucoromycota</taxon>
        <taxon>Mortierellomycotina</taxon>
        <taxon>Mortierellomycetes</taxon>
        <taxon>Mortierellales</taxon>
        <taxon>Mortierellaceae</taxon>
        <taxon>Linnemannia</taxon>
    </lineage>
</organism>
<dbReference type="GO" id="GO:0046982">
    <property type="term" value="F:protein heterodimerization activity"/>
    <property type="evidence" value="ECO:0007669"/>
    <property type="project" value="InterPro"/>
</dbReference>
<comment type="similarity">
    <text evidence="3">Belongs to the CENP-T/CNN1 family.</text>
</comment>
<dbReference type="Pfam" id="PF15511">
    <property type="entry name" value="CENP-T_C"/>
    <property type="match status" value="1"/>
</dbReference>
<dbReference type="GO" id="GO:0003677">
    <property type="term" value="F:DNA binding"/>
    <property type="evidence" value="ECO:0007669"/>
    <property type="project" value="InterPro"/>
</dbReference>
<dbReference type="InterPro" id="IPR035425">
    <property type="entry name" value="CENP-T/H4_C"/>
</dbReference>
<dbReference type="PANTHER" id="PTHR46904:SF1">
    <property type="entry name" value="CENTROMERE PROTEIN T"/>
    <property type="match status" value="1"/>
</dbReference>
<feature type="region of interest" description="Disordered" evidence="6">
    <location>
        <begin position="104"/>
        <end position="194"/>
    </location>
</feature>
<feature type="region of interest" description="Disordered" evidence="6">
    <location>
        <begin position="44"/>
        <end position="68"/>
    </location>
</feature>
<feature type="compositionally biased region" description="Basic and acidic residues" evidence="6">
    <location>
        <begin position="127"/>
        <end position="139"/>
    </location>
</feature>
<evidence type="ECO:0000313" key="8">
    <source>
        <dbReference type="EMBL" id="KAG0310676.1"/>
    </source>
</evidence>
<protein>
    <recommendedName>
        <fullName evidence="7">CENP-T/Histone H4 histone fold domain-containing protein</fullName>
    </recommendedName>
</protein>
<comment type="caution">
    <text evidence="8">The sequence shown here is derived from an EMBL/GenBank/DDBJ whole genome shotgun (WGS) entry which is preliminary data.</text>
</comment>
<sequence length="854" mass="95156">MSTTQRSTTTESFVSTSRVQQNLADDQAHADSENNPFLVTETFDQSHPTLRATTTKTGLRRPDYGPMQSHVFRNQPTTPHVISRRTLVDESLIEAMIHTHLRAPGTGSTNFTATHRNDDAMVNQRTTVEEPKEPSRSTWDDNLFAAADNSEFANPPQTPKRESRSFTMAPGSGRRTPRRRSRSSNQHLRTTPIKALADANEARVNRLILEANKRGRVGRDKHSPMGILRQLSRIPGFNPVPKPSPDREPLPGSANWRKLTPRSTRTRHIDVSGTIDNPFKTLAINKDSRVDTESTSWSTEHAGMSSAKRRAIDRFKDDNPFLAPEDYDRLWEEEIDVARNRMSRESFGQMFSGGVGELLPGDDDTRDLSLAHQDLTDQFFAPTEREARSPYIGDITGHSAKRFEDLEAHDSAQNQIPAVSHLLQGVQDASRTTISAQESSVLRPSDTSDALGGAVRGSDDAAEGPSGEKQRLIGSDNARGTEEGSPDQDKDVDVDMNDGWEDIPDDELTQDFLSQQGTQASAVVEQASGVFGEDDQARDGEGQYPLAGQGHIEAETVDKEDQDIAAVDNNDQDMIALNKEDQGTDFGHFDEHTQDVGEHTQAIDEHNLDVNGQLDDADRLNLDEQLDDADGHNLDVDRQLDGSDGANLDVDEQNHDIPVAAGDQEPAVAHDDGQDREAQDDQEFEDGYMNVNEDDHIEQQEHEEQHGKSGVQYFDDFPSELGIMSNGNILPTSFPKIKKIVRRSRAGIPVPGMPTSLQKQLVHTFSRSRMSREAMDIILEGSHLFFEQASNDLAAYANHAGRKTVDESDVELLMKRLRIIHDKVSMESLLQRYLPRELRDKVLFPEDMPSAHRR</sequence>
<dbReference type="CDD" id="cd22920">
    <property type="entry name" value="HFD_CENP-T"/>
    <property type="match status" value="1"/>
</dbReference>
<evidence type="ECO:0000313" key="9">
    <source>
        <dbReference type="Proteomes" id="UP000823405"/>
    </source>
</evidence>
<dbReference type="GO" id="GO:0000278">
    <property type="term" value="P:mitotic cell cycle"/>
    <property type="evidence" value="ECO:0007669"/>
    <property type="project" value="TreeGrafter"/>
</dbReference>
<evidence type="ECO:0000256" key="4">
    <source>
        <dbReference type="ARBA" id="ARBA00022454"/>
    </source>
</evidence>
<keyword evidence="4" id="KW-0158">Chromosome</keyword>
<dbReference type="Proteomes" id="UP000823405">
    <property type="component" value="Unassembled WGS sequence"/>
</dbReference>
<evidence type="ECO:0000256" key="3">
    <source>
        <dbReference type="ARBA" id="ARBA00010137"/>
    </source>
</evidence>
<evidence type="ECO:0000256" key="1">
    <source>
        <dbReference type="ARBA" id="ARBA00004123"/>
    </source>
</evidence>
<dbReference type="GO" id="GO:0051382">
    <property type="term" value="P:kinetochore assembly"/>
    <property type="evidence" value="ECO:0007669"/>
    <property type="project" value="InterPro"/>
</dbReference>
<dbReference type="GO" id="GO:0005634">
    <property type="term" value="C:nucleus"/>
    <property type="evidence" value="ECO:0007669"/>
    <property type="project" value="UniProtKB-SubCell"/>
</dbReference>
<dbReference type="PANTHER" id="PTHR46904">
    <property type="entry name" value="CENTROMERE PROTEIN T"/>
    <property type="match status" value="1"/>
</dbReference>
<feature type="compositionally biased region" description="Polar residues" evidence="6">
    <location>
        <begin position="430"/>
        <end position="448"/>
    </location>
</feature>
<dbReference type="GO" id="GO:0000776">
    <property type="term" value="C:kinetochore"/>
    <property type="evidence" value="ECO:0007669"/>
    <property type="project" value="InterPro"/>
</dbReference>